<protein>
    <submittedName>
        <fullName evidence="2">Uncharacterized protein</fullName>
    </submittedName>
</protein>
<accession>A0A7J6W655</accession>
<feature type="non-terminal residue" evidence="2">
    <location>
        <position position="1"/>
    </location>
</feature>
<comment type="caution">
    <text evidence="2">The sequence shown here is derived from an EMBL/GenBank/DDBJ whole genome shotgun (WGS) entry which is preliminary data.</text>
</comment>
<dbReference type="Proteomes" id="UP000554482">
    <property type="component" value="Unassembled WGS sequence"/>
</dbReference>
<gene>
    <name evidence="2" type="ORF">FRX31_017567</name>
</gene>
<sequence length="90" mass="10405">MLNIHNRHPNYQIKEEQDVVVDDEKDKQDVCEGDEEKKQDVCEGDEEMKQDYAIVPTIYFATIVSSKDVYGKYQNLMKDKSFVALSPETG</sequence>
<reference evidence="2 3" key="1">
    <citation type="submission" date="2020-06" db="EMBL/GenBank/DDBJ databases">
        <title>Transcriptomic and genomic resources for Thalictrum thalictroides and T. hernandezii: Facilitating candidate gene discovery in an emerging model plant lineage.</title>
        <authorList>
            <person name="Arias T."/>
            <person name="Riano-Pachon D.M."/>
            <person name="Di Stilio V.S."/>
        </authorList>
    </citation>
    <scope>NUCLEOTIDE SEQUENCE [LARGE SCALE GENOMIC DNA]</scope>
    <source>
        <strain evidence="3">cv. WT478/WT964</strain>
        <tissue evidence="2">Leaves</tissue>
    </source>
</reference>
<feature type="region of interest" description="Disordered" evidence="1">
    <location>
        <begin position="1"/>
        <end position="43"/>
    </location>
</feature>
<evidence type="ECO:0000256" key="1">
    <source>
        <dbReference type="SAM" id="MobiDB-lite"/>
    </source>
</evidence>
<dbReference type="AlphaFoldDB" id="A0A7J6W655"/>
<evidence type="ECO:0000313" key="3">
    <source>
        <dbReference type="Proteomes" id="UP000554482"/>
    </source>
</evidence>
<feature type="compositionally biased region" description="Basic and acidic residues" evidence="1">
    <location>
        <begin position="13"/>
        <end position="41"/>
    </location>
</feature>
<organism evidence="2 3">
    <name type="scientific">Thalictrum thalictroides</name>
    <name type="common">Rue-anemone</name>
    <name type="synonym">Anemone thalictroides</name>
    <dbReference type="NCBI Taxonomy" id="46969"/>
    <lineage>
        <taxon>Eukaryota</taxon>
        <taxon>Viridiplantae</taxon>
        <taxon>Streptophyta</taxon>
        <taxon>Embryophyta</taxon>
        <taxon>Tracheophyta</taxon>
        <taxon>Spermatophyta</taxon>
        <taxon>Magnoliopsida</taxon>
        <taxon>Ranunculales</taxon>
        <taxon>Ranunculaceae</taxon>
        <taxon>Thalictroideae</taxon>
        <taxon>Thalictrum</taxon>
    </lineage>
</organism>
<dbReference type="EMBL" id="JABWDY010020861">
    <property type="protein sequence ID" value="KAF5192846.1"/>
    <property type="molecule type" value="Genomic_DNA"/>
</dbReference>
<keyword evidence="3" id="KW-1185">Reference proteome</keyword>
<evidence type="ECO:0000313" key="2">
    <source>
        <dbReference type="EMBL" id="KAF5192846.1"/>
    </source>
</evidence>
<name>A0A7J6W655_THATH</name>
<proteinExistence type="predicted"/>